<dbReference type="Proteomes" id="UP000013827">
    <property type="component" value="Unassembled WGS sequence"/>
</dbReference>
<feature type="domain" description="Sulfatase N-terminal" evidence="5">
    <location>
        <begin position="2"/>
        <end position="282"/>
    </location>
</feature>
<dbReference type="InterPro" id="IPR024607">
    <property type="entry name" value="Sulfatase_CS"/>
</dbReference>
<dbReference type="InterPro" id="IPR000917">
    <property type="entry name" value="Sulfatase_N"/>
</dbReference>
<dbReference type="PROSITE" id="PS00523">
    <property type="entry name" value="SULFATASE_1"/>
    <property type="match status" value="1"/>
</dbReference>
<dbReference type="PANTHER" id="PTHR42693:SF53">
    <property type="entry name" value="ENDO-4-O-SULFATASE"/>
    <property type="match status" value="1"/>
</dbReference>
<keyword evidence="3" id="KW-0378">Hydrolase</keyword>
<evidence type="ECO:0000256" key="2">
    <source>
        <dbReference type="ARBA" id="ARBA00022723"/>
    </source>
</evidence>
<dbReference type="AlphaFoldDB" id="A0A0D3KZV8"/>
<dbReference type="eggNOG" id="KOG3867">
    <property type="taxonomic scope" value="Eukaryota"/>
</dbReference>
<accession>A0A0D3KZV8</accession>
<evidence type="ECO:0000313" key="7">
    <source>
        <dbReference type="Proteomes" id="UP000013827"/>
    </source>
</evidence>
<evidence type="ECO:0000256" key="1">
    <source>
        <dbReference type="ARBA" id="ARBA00008779"/>
    </source>
</evidence>
<keyword evidence="7" id="KW-1185">Reference proteome</keyword>
<dbReference type="Pfam" id="PF00884">
    <property type="entry name" value="Sulfatase"/>
    <property type="match status" value="1"/>
</dbReference>
<dbReference type="Gene3D" id="3.30.1120.10">
    <property type="match status" value="1"/>
</dbReference>
<evidence type="ECO:0000259" key="5">
    <source>
        <dbReference type="Pfam" id="PF00884"/>
    </source>
</evidence>
<dbReference type="InterPro" id="IPR017850">
    <property type="entry name" value="Alkaline_phosphatase_core_sf"/>
</dbReference>
<proteinExistence type="inferred from homology"/>
<organism evidence="6 7">
    <name type="scientific">Emiliania huxleyi (strain CCMP1516)</name>
    <dbReference type="NCBI Taxonomy" id="280463"/>
    <lineage>
        <taxon>Eukaryota</taxon>
        <taxon>Haptista</taxon>
        <taxon>Haptophyta</taxon>
        <taxon>Prymnesiophyceae</taxon>
        <taxon>Isochrysidales</taxon>
        <taxon>Noelaerhabdaceae</taxon>
        <taxon>Emiliania</taxon>
    </lineage>
</organism>
<dbReference type="SUPFAM" id="SSF53649">
    <property type="entry name" value="Alkaline phosphatase-like"/>
    <property type="match status" value="1"/>
</dbReference>
<reference evidence="6" key="2">
    <citation type="submission" date="2024-10" db="UniProtKB">
        <authorList>
            <consortium name="EnsemblProtists"/>
        </authorList>
    </citation>
    <scope>IDENTIFICATION</scope>
</reference>
<reference evidence="7" key="1">
    <citation type="journal article" date="2013" name="Nature">
        <title>Pan genome of the phytoplankton Emiliania underpins its global distribution.</title>
        <authorList>
            <person name="Read B.A."/>
            <person name="Kegel J."/>
            <person name="Klute M.J."/>
            <person name="Kuo A."/>
            <person name="Lefebvre S.C."/>
            <person name="Maumus F."/>
            <person name="Mayer C."/>
            <person name="Miller J."/>
            <person name="Monier A."/>
            <person name="Salamov A."/>
            <person name="Young J."/>
            <person name="Aguilar M."/>
            <person name="Claverie J.M."/>
            <person name="Frickenhaus S."/>
            <person name="Gonzalez K."/>
            <person name="Herman E.K."/>
            <person name="Lin Y.C."/>
            <person name="Napier J."/>
            <person name="Ogata H."/>
            <person name="Sarno A.F."/>
            <person name="Shmutz J."/>
            <person name="Schroeder D."/>
            <person name="de Vargas C."/>
            <person name="Verret F."/>
            <person name="von Dassow P."/>
            <person name="Valentin K."/>
            <person name="Van de Peer Y."/>
            <person name="Wheeler G."/>
            <person name="Dacks J.B."/>
            <person name="Delwiche C.F."/>
            <person name="Dyhrman S.T."/>
            <person name="Glockner G."/>
            <person name="John U."/>
            <person name="Richards T."/>
            <person name="Worden A.Z."/>
            <person name="Zhang X."/>
            <person name="Grigoriev I.V."/>
            <person name="Allen A.E."/>
            <person name="Bidle K."/>
            <person name="Borodovsky M."/>
            <person name="Bowler C."/>
            <person name="Brownlee C."/>
            <person name="Cock J.M."/>
            <person name="Elias M."/>
            <person name="Gladyshev V.N."/>
            <person name="Groth M."/>
            <person name="Guda C."/>
            <person name="Hadaegh A."/>
            <person name="Iglesias-Rodriguez M.D."/>
            <person name="Jenkins J."/>
            <person name="Jones B.M."/>
            <person name="Lawson T."/>
            <person name="Leese F."/>
            <person name="Lindquist E."/>
            <person name="Lobanov A."/>
            <person name="Lomsadze A."/>
            <person name="Malik S.B."/>
            <person name="Marsh M.E."/>
            <person name="Mackinder L."/>
            <person name="Mock T."/>
            <person name="Mueller-Roeber B."/>
            <person name="Pagarete A."/>
            <person name="Parker M."/>
            <person name="Probert I."/>
            <person name="Quesneville H."/>
            <person name="Raines C."/>
            <person name="Rensing S.A."/>
            <person name="Riano-Pachon D.M."/>
            <person name="Richier S."/>
            <person name="Rokitta S."/>
            <person name="Shiraiwa Y."/>
            <person name="Soanes D.M."/>
            <person name="van der Giezen M."/>
            <person name="Wahlund T.M."/>
            <person name="Williams B."/>
            <person name="Wilson W."/>
            <person name="Wolfe G."/>
            <person name="Wurch L.L."/>
        </authorList>
    </citation>
    <scope>NUCLEOTIDE SEQUENCE</scope>
</reference>
<evidence type="ECO:0000313" key="6">
    <source>
        <dbReference type="EnsemblProtists" id="EOD41293"/>
    </source>
</evidence>
<evidence type="ECO:0000256" key="4">
    <source>
        <dbReference type="ARBA" id="ARBA00022837"/>
    </source>
</evidence>
<protein>
    <recommendedName>
        <fullName evidence="5">Sulfatase N-terminal domain-containing protein</fullName>
    </recommendedName>
</protein>
<dbReference type="STRING" id="2903.A0A0D3KZV8"/>
<name>A0A0D3KZV8_EMIH1</name>
<sequence length="388" mass="43287">MTPHIDKLAREGVRFTDGYATAAVCGPSRSGIITGTYQQRFGMQANPDGNRYTVPAMHKVMPEALSAAGYKTGMFGKWNMPQGKGAEELFTEANGVMDWVGDFWPNADGRFNGYLTDKLTRHAVDFIEKYKDVPFFIYLAYNAPHNPWQAKLSDRNETIAQLWNEPKAIYAAMVKAVDDGVGRVLDRLYKDRIDSRTLVAFVSDNGPDSGHRPQPGWKAEWPNPVVMGDEGALSGGKNQLAEGGIRVPFIMRWPGTIPRGEVYTEPVMSFDFYTTFLAAAGADIPSGTDLSGANLLPFVRGEATSRRPHDLLFWKSKRHFAVRWGDWKLSTVYARGSEGGVALYNLRDDIGERHDQSTMRPDIKRNLLDEYRTWCARMPVSASGISNC</sequence>
<dbReference type="PANTHER" id="PTHR42693">
    <property type="entry name" value="ARYLSULFATASE FAMILY MEMBER"/>
    <property type="match status" value="1"/>
</dbReference>
<dbReference type="PaxDb" id="2903-EOD41293"/>
<dbReference type="GO" id="GO:0046872">
    <property type="term" value="F:metal ion binding"/>
    <property type="evidence" value="ECO:0007669"/>
    <property type="project" value="UniProtKB-KW"/>
</dbReference>
<dbReference type="EnsemblProtists" id="EOD41293">
    <property type="protein sequence ID" value="EOD41293"/>
    <property type="gene ID" value="EMIHUDRAFT_62533"/>
</dbReference>
<evidence type="ECO:0000256" key="3">
    <source>
        <dbReference type="ARBA" id="ARBA00022801"/>
    </source>
</evidence>
<dbReference type="Gene3D" id="3.40.720.10">
    <property type="entry name" value="Alkaline Phosphatase, subunit A"/>
    <property type="match status" value="1"/>
</dbReference>
<comment type="similarity">
    <text evidence="1">Belongs to the sulfatase family.</text>
</comment>
<dbReference type="GO" id="GO:0004065">
    <property type="term" value="F:arylsulfatase activity"/>
    <property type="evidence" value="ECO:0007669"/>
    <property type="project" value="TreeGrafter"/>
</dbReference>
<dbReference type="InterPro" id="IPR050738">
    <property type="entry name" value="Sulfatase"/>
</dbReference>
<keyword evidence="2" id="KW-0479">Metal-binding</keyword>
<keyword evidence="4" id="KW-0106">Calcium</keyword>